<evidence type="ECO:0000256" key="1">
    <source>
        <dbReference type="SAM" id="MobiDB-lite"/>
    </source>
</evidence>
<dbReference type="Proteomes" id="UP001597119">
    <property type="component" value="Unassembled WGS sequence"/>
</dbReference>
<sequence length="73" mass="8191">MSDDAFNYTVKLKRGDDTQKCKVSAPDIETLTERVDAVREKLGEWAGDYNEIQPDEGRNLADDQRDLSEVGTA</sequence>
<keyword evidence="3" id="KW-1185">Reference proteome</keyword>
<reference evidence="2 3" key="1">
    <citation type="journal article" date="2019" name="Int. J. Syst. Evol. Microbiol.">
        <title>The Global Catalogue of Microorganisms (GCM) 10K type strain sequencing project: providing services to taxonomists for standard genome sequencing and annotation.</title>
        <authorList>
            <consortium name="The Broad Institute Genomics Platform"/>
            <consortium name="The Broad Institute Genome Sequencing Center for Infectious Disease"/>
            <person name="Wu L."/>
            <person name="Ma J."/>
        </authorList>
    </citation>
    <scope>NUCLEOTIDE SEQUENCE [LARGE SCALE GENOMIC DNA]</scope>
    <source>
        <strain evidence="2 3">CGMCC 1.12125</strain>
    </source>
</reference>
<dbReference type="RefSeq" id="WP_247378388.1">
    <property type="nucleotide sequence ID" value="NZ_JALLGV010000005.1"/>
</dbReference>
<feature type="region of interest" description="Disordered" evidence="1">
    <location>
        <begin position="48"/>
        <end position="73"/>
    </location>
</feature>
<gene>
    <name evidence="2" type="ORF">ACFR9U_17265</name>
</gene>
<feature type="compositionally biased region" description="Basic and acidic residues" evidence="1">
    <location>
        <begin position="55"/>
        <end position="73"/>
    </location>
</feature>
<name>A0ABD6CEB1_9EURY</name>
<accession>A0ABD6CEB1</accession>
<dbReference type="EMBL" id="JBHUDJ010000014">
    <property type="protein sequence ID" value="MFD1588731.1"/>
    <property type="molecule type" value="Genomic_DNA"/>
</dbReference>
<proteinExistence type="predicted"/>
<protein>
    <submittedName>
        <fullName evidence="2">Uncharacterized protein</fullName>
    </submittedName>
</protein>
<evidence type="ECO:0000313" key="2">
    <source>
        <dbReference type="EMBL" id="MFD1588731.1"/>
    </source>
</evidence>
<comment type="caution">
    <text evidence="2">The sequence shown here is derived from an EMBL/GenBank/DDBJ whole genome shotgun (WGS) entry which is preliminary data.</text>
</comment>
<organism evidence="2 3">
    <name type="scientific">Halorientalis brevis</name>
    <dbReference type="NCBI Taxonomy" id="1126241"/>
    <lineage>
        <taxon>Archaea</taxon>
        <taxon>Methanobacteriati</taxon>
        <taxon>Methanobacteriota</taxon>
        <taxon>Stenosarchaea group</taxon>
        <taxon>Halobacteria</taxon>
        <taxon>Halobacteriales</taxon>
        <taxon>Haloarculaceae</taxon>
        <taxon>Halorientalis</taxon>
    </lineage>
</organism>
<dbReference type="AlphaFoldDB" id="A0ABD6CEB1"/>
<evidence type="ECO:0000313" key="3">
    <source>
        <dbReference type="Proteomes" id="UP001597119"/>
    </source>
</evidence>